<organism evidence="1">
    <name type="scientific">Microbacterium sp. LWS13-1.2</name>
    <dbReference type="NCBI Taxonomy" id="3135264"/>
    <lineage>
        <taxon>Bacteria</taxon>
        <taxon>Bacillati</taxon>
        <taxon>Actinomycetota</taxon>
        <taxon>Actinomycetes</taxon>
        <taxon>Micrococcales</taxon>
        <taxon>Microbacteriaceae</taxon>
        <taxon>Microbacterium</taxon>
    </lineage>
</organism>
<name>A0AAU6SEE6_9MICO</name>
<gene>
    <name evidence="1" type="ORF">MRBLWS13_003008</name>
</gene>
<sequence length="54" mass="5943">MHTQGEVRPRILASLRACARSSARSLPESELFAMNALETALLWLDTGIDRSSGR</sequence>
<dbReference type="AlphaFoldDB" id="A0AAU6SEE6"/>
<reference evidence="1" key="1">
    <citation type="submission" date="2024-04" db="EMBL/GenBank/DDBJ databases">
        <authorList>
            <person name="Roder T."/>
            <person name="Oberhansli S."/>
            <person name="Kreuzer M."/>
        </authorList>
    </citation>
    <scope>NUCLEOTIDE SEQUENCE</scope>
    <source>
        <strain evidence="1">LWS13-1.2</strain>
    </source>
</reference>
<accession>A0AAU6SEE6</accession>
<evidence type="ECO:0000313" key="1">
    <source>
        <dbReference type="EMBL" id="WZO35312.1"/>
    </source>
</evidence>
<protein>
    <submittedName>
        <fullName evidence="1">Uncharacterized protein</fullName>
    </submittedName>
</protein>
<proteinExistence type="predicted"/>
<dbReference type="EMBL" id="CP151632">
    <property type="protein sequence ID" value="WZO35312.1"/>
    <property type="molecule type" value="Genomic_DNA"/>
</dbReference>